<keyword evidence="2 7" id="KW-0548">Nucleotidyltransferase</keyword>
<evidence type="ECO:0000256" key="2">
    <source>
        <dbReference type="ARBA" id="ARBA00022695"/>
    </source>
</evidence>
<evidence type="ECO:0000259" key="8">
    <source>
        <dbReference type="Pfam" id="PF03710"/>
    </source>
</evidence>
<comment type="catalytic activity">
    <reaction evidence="7">
        <text>[glutamine synthetase]-O(4)-(5'-adenylyl)-L-tyrosine + phosphate = [glutamine synthetase]-L-tyrosine + ADP</text>
        <dbReference type="Rhea" id="RHEA:43716"/>
        <dbReference type="Rhea" id="RHEA-COMP:10660"/>
        <dbReference type="Rhea" id="RHEA-COMP:10661"/>
        <dbReference type="ChEBI" id="CHEBI:43474"/>
        <dbReference type="ChEBI" id="CHEBI:46858"/>
        <dbReference type="ChEBI" id="CHEBI:83624"/>
        <dbReference type="ChEBI" id="CHEBI:456216"/>
        <dbReference type="EC" id="2.7.7.89"/>
    </reaction>
</comment>
<dbReference type="GO" id="GO:0005829">
    <property type="term" value="C:cytosol"/>
    <property type="evidence" value="ECO:0007669"/>
    <property type="project" value="TreeGrafter"/>
</dbReference>
<dbReference type="GO" id="GO:0047388">
    <property type="term" value="F:[glutamine synthetase]-adenylyl-L-tyrosine phosphorylase activity"/>
    <property type="evidence" value="ECO:0007669"/>
    <property type="project" value="UniProtKB-EC"/>
</dbReference>
<dbReference type="GO" id="GO:0008882">
    <property type="term" value="F:[glutamate-ammonia-ligase] adenylyltransferase activity"/>
    <property type="evidence" value="ECO:0007669"/>
    <property type="project" value="UniProtKB-UniRule"/>
</dbReference>
<evidence type="ECO:0000313" key="10">
    <source>
        <dbReference type="EMBL" id="TFZ84207.1"/>
    </source>
</evidence>
<feature type="region of interest" description="Adenylyl transferase" evidence="7">
    <location>
        <begin position="461"/>
        <end position="953"/>
    </location>
</feature>
<organism evidence="10 11">
    <name type="scientific">Candidatus Macondimonas diazotrophica</name>
    <dbReference type="NCBI Taxonomy" id="2305248"/>
    <lineage>
        <taxon>Bacteria</taxon>
        <taxon>Pseudomonadati</taxon>
        <taxon>Pseudomonadota</taxon>
        <taxon>Gammaproteobacteria</taxon>
        <taxon>Chromatiales</taxon>
        <taxon>Ectothiorhodospiraceae</taxon>
        <taxon>Candidatus Macondimonas</taxon>
    </lineage>
</organism>
<comment type="catalytic activity">
    <reaction evidence="7">
        <text>[glutamine synthetase]-L-tyrosine + ATP = [glutamine synthetase]-O(4)-(5'-adenylyl)-L-tyrosine + diphosphate</text>
        <dbReference type="Rhea" id="RHEA:18589"/>
        <dbReference type="Rhea" id="RHEA-COMP:10660"/>
        <dbReference type="Rhea" id="RHEA-COMP:10661"/>
        <dbReference type="ChEBI" id="CHEBI:30616"/>
        <dbReference type="ChEBI" id="CHEBI:33019"/>
        <dbReference type="ChEBI" id="CHEBI:46858"/>
        <dbReference type="ChEBI" id="CHEBI:83624"/>
        <dbReference type="EC" id="2.7.7.42"/>
    </reaction>
</comment>
<dbReference type="EC" id="2.7.7.89" evidence="7"/>
<comment type="similarity">
    <text evidence="7">Belongs to the GlnE family.</text>
</comment>
<feature type="domain" description="Glutamate-ammonia ligase adenylyltransferase repeated" evidence="8">
    <location>
        <begin position="45"/>
        <end position="280"/>
    </location>
</feature>
<dbReference type="RefSeq" id="WP_135280567.1">
    <property type="nucleotide sequence ID" value="NZ_SRIO01000001.1"/>
</dbReference>
<evidence type="ECO:0000256" key="6">
    <source>
        <dbReference type="ARBA" id="ARBA00023268"/>
    </source>
</evidence>
<dbReference type="GO" id="GO:0005524">
    <property type="term" value="F:ATP binding"/>
    <property type="evidence" value="ECO:0007669"/>
    <property type="project" value="UniProtKB-UniRule"/>
</dbReference>
<dbReference type="InterPro" id="IPR005190">
    <property type="entry name" value="GlnE_rpt_dom"/>
</dbReference>
<dbReference type="FunFam" id="1.20.120.330:FF:000005">
    <property type="entry name" value="Bifunctional glutamine synthetase adenylyltransferase/adenylyl-removing enzyme"/>
    <property type="match status" value="1"/>
</dbReference>
<dbReference type="CDD" id="cd05401">
    <property type="entry name" value="NT_GlnE_GlnD_like"/>
    <property type="match status" value="2"/>
</dbReference>
<dbReference type="InterPro" id="IPR013546">
    <property type="entry name" value="PII_UdlTrfase/GS_AdlTrfase"/>
</dbReference>
<keyword evidence="6 7" id="KW-0511">Multifunctional enzyme</keyword>
<dbReference type="GO" id="GO:0000287">
    <property type="term" value="F:magnesium ion binding"/>
    <property type="evidence" value="ECO:0007669"/>
    <property type="project" value="UniProtKB-UniRule"/>
</dbReference>
<proteinExistence type="inferred from homology"/>
<dbReference type="Pfam" id="PF03710">
    <property type="entry name" value="GlnE"/>
    <property type="match status" value="2"/>
</dbReference>
<dbReference type="Gene3D" id="1.20.120.1510">
    <property type="match status" value="1"/>
</dbReference>
<dbReference type="GO" id="GO:0000820">
    <property type="term" value="P:regulation of glutamine family amino acid metabolic process"/>
    <property type="evidence" value="ECO:0007669"/>
    <property type="project" value="UniProtKB-UniRule"/>
</dbReference>
<dbReference type="Proteomes" id="UP000297890">
    <property type="component" value="Unassembled WGS sequence"/>
</dbReference>
<dbReference type="InterPro" id="IPR043519">
    <property type="entry name" value="NT_sf"/>
</dbReference>
<reference evidence="10 11" key="1">
    <citation type="journal article" date="2019" name="ISME J.">
        <title>Candidatus Macondimonas diazotrophica, a novel gammaproteobacterial genus dominating crude-oil-contaminated coastal sediments.</title>
        <authorList>
            <person name="Karthikeyan S."/>
            <person name="Konstantinidis K."/>
        </authorList>
    </citation>
    <scope>NUCLEOTIDE SEQUENCE [LARGE SCALE GENOMIC DNA]</scope>
    <source>
        <strain evidence="10 11">KTK01</strain>
    </source>
</reference>
<dbReference type="Gene3D" id="3.30.460.10">
    <property type="entry name" value="Beta Polymerase, domain 2"/>
    <property type="match status" value="2"/>
</dbReference>
<keyword evidence="11" id="KW-1185">Reference proteome</keyword>
<dbReference type="NCBIfam" id="NF008292">
    <property type="entry name" value="PRK11072.1"/>
    <property type="match status" value="1"/>
</dbReference>
<dbReference type="EC" id="2.7.7.42" evidence="7"/>
<dbReference type="AlphaFoldDB" id="A0A4Z0FEI4"/>
<keyword evidence="1 7" id="KW-0808">Transferase</keyword>
<accession>A0A4Z0FEI4</accession>
<evidence type="ECO:0000256" key="5">
    <source>
        <dbReference type="ARBA" id="ARBA00022842"/>
    </source>
</evidence>
<comment type="caution">
    <text evidence="10">The sequence shown here is derived from an EMBL/GenBank/DDBJ whole genome shotgun (WGS) entry which is preliminary data.</text>
</comment>
<dbReference type="OrthoDB" id="9759366at2"/>
<keyword evidence="10" id="KW-0436">Ligase</keyword>
<feature type="region of interest" description="Adenylyl removase" evidence="7">
    <location>
        <begin position="1"/>
        <end position="451"/>
    </location>
</feature>
<name>A0A4Z0FEI4_9GAMM</name>
<dbReference type="EMBL" id="SRIO01000001">
    <property type="protein sequence ID" value="TFZ84207.1"/>
    <property type="molecule type" value="Genomic_DNA"/>
</dbReference>
<evidence type="ECO:0000256" key="7">
    <source>
        <dbReference type="HAMAP-Rule" id="MF_00802"/>
    </source>
</evidence>
<dbReference type="PANTHER" id="PTHR30621:SF0">
    <property type="entry name" value="BIFUNCTIONAL GLUTAMINE SYNTHETASE ADENYLYLTRANSFERASE_ADENYLYL-REMOVING ENZYME"/>
    <property type="match status" value="1"/>
</dbReference>
<dbReference type="GO" id="GO:0016874">
    <property type="term" value="F:ligase activity"/>
    <property type="evidence" value="ECO:0007669"/>
    <property type="project" value="UniProtKB-KW"/>
</dbReference>
<dbReference type="FunFam" id="3.30.460.10:FF:000009">
    <property type="entry name" value="Bifunctional glutamine synthetase adenylyltransferase/adenylyl-removing enzyme"/>
    <property type="match status" value="1"/>
</dbReference>
<keyword evidence="3 7" id="KW-0547">Nucleotide-binding</keyword>
<keyword evidence="4 7" id="KW-0067">ATP-binding</keyword>
<dbReference type="InterPro" id="IPR023057">
    <property type="entry name" value="GlnE"/>
</dbReference>
<dbReference type="PANTHER" id="PTHR30621">
    <property type="entry name" value="GLUTAMINE SYNTHETASE ADENYLYLTRANSFERASE"/>
    <property type="match status" value="1"/>
</dbReference>
<protein>
    <recommendedName>
        <fullName evidence="7">Bifunctional glutamine synthetase adenylyltransferase/adenylyl-removing enzyme</fullName>
    </recommendedName>
    <alternativeName>
        <fullName evidence="7">ATP:glutamine synthetase adenylyltransferase</fullName>
    </alternativeName>
    <alternativeName>
        <fullName evidence="7">ATase</fullName>
    </alternativeName>
    <domain>
        <recommendedName>
            <fullName evidence="7">Glutamine synthetase adenylyl-L-tyrosine phosphorylase</fullName>
            <ecNumber evidence="7">2.7.7.89</ecNumber>
        </recommendedName>
        <alternativeName>
            <fullName evidence="7">Adenylyl removase</fullName>
            <shortName evidence="7">AR</shortName>
            <shortName evidence="7">AT-N</shortName>
        </alternativeName>
    </domain>
    <domain>
        <recommendedName>
            <fullName evidence="7">Glutamine synthetase adenylyl transferase</fullName>
            <ecNumber evidence="7">2.7.7.42</ecNumber>
        </recommendedName>
        <alternativeName>
            <fullName evidence="7">Adenylyl transferase</fullName>
            <shortName evidence="7">AT</shortName>
            <shortName evidence="7">AT-C</shortName>
        </alternativeName>
    </domain>
</protein>
<gene>
    <name evidence="7 10" type="primary">glnE</name>
    <name evidence="10" type="ORF">E4680_01335</name>
</gene>
<comment type="function">
    <text evidence="7">Involved in the regulation of glutamine synthetase GlnA, a key enzyme in the process to assimilate ammonia. When cellular nitrogen levels are high, the C-terminal adenylyl transferase (AT) inactivates GlnA by covalent transfer of an adenylyl group from ATP to specific tyrosine residue of GlnA, thus reducing its activity. Conversely, when nitrogen levels are low, the N-terminal adenylyl removase (AR) activates GlnA by removing the adenylyl group by phosphorolysis, increasing its activity. The regulatory region of GlnE binds the signal transduction protein PII (GlnB) which indicates the nitrogen status of the cell.</text>
</comment>
<feature type="domain" description="Glutamate-ammonia ligase adenylyltransferase repeated" evidence="8">
    <location>
        <begin position="561"/>
        <end position="810"/>
    </location>
</feature>
<dbReference type="SUPFAM" id="SSF81301">
    <property type="entry name" value="Nucleotidyltransferase"/>
    <property type="match status" value="2"/>
</dbReference>
<dbReference type="Gene3D" id="1.20.120.330">
    <property type="entry name" value="Nucleotidyltransferases domain 2"/>
    <property type="match status" value="2"/>
</dbReference>
<evidence type="ECO:0000256" key="1">
    <source>
        <dbReference type="ARBA" id="ARBA00022679"/>
    </source>
</evidence>
<evidence type="ECO:0000313" key="11">
    <source>
        <dbReference type="Proteomes" id="UP000297890"/>
    </source>
</evidence>
<evidence type="ECO:0000259" key="9">
    <source>
        <dbReference type="Pfam" id="PF08335"/>
    </source>
</evidence>
<comment type="cofactor">
    <cofactor evidence="7">
        <name>Mg(2+)</name>
        <dbReference type="ChEBI" id="CHEBI:18420"/>
    </cofactor>
</comment>
<dbReference type="Pfam" id="PF08335">
    <property type="entry name" value="GlnD_UR_UTase"/>
    <property type="match status" value="2"/>
</dbReference>
<keyword evidence="5 7" id="KW-0460">Magnesium</keyword>
<feature type="domain" description="PII-uridylyltransferase/Glutamine-synthetase adenylyltransferase" evidence="9">
    <location>
        <begin position="309"/>
        <end position="447"/>
    </location>
</feature>
<feature type="domain" description="PII-uridylyltransferase/Glutamine-synthetase adenylyltransferase" evidence="9">
    <location>
        <begin position="828"/>
        <end position="923"/>
    </location>
</feature>
<dbReference type="HAMAP" id="MF_00802">
    <property type="entry name" value="GlnE"/>
    <property type="match status" value="1"/>
</dbReference>
<evidence type="ECO:0000256" key="3">
    <source>
        <dbReference type="ARBA" id="ARBA00022741"/>
    </source>
</evidence>
<dbReference type="SUPFAM" id="SSF81593">
    <property type="entry name" value="Nucleotidyltransferase substrate binding subunit/domain"/>
    <property type="match status" value="2"/>
</dbReference>
<sequence length="953" mass="106287">MPPQAHSTDLDAMIAALPEILQTEQRATIERFNALDGPQPPDWSGLLRLWACSSFAVDLCLRHPDWVRDLSPASPLPAGESLRHELDQTLASCTDLSQAMTALRRFRQRRTLQLAYRDINDLDEIEVVLTGLSDVADTCIGGAVAWLDRRFRAQWGEPLDRSGQPQELMVLAMGKLGGRELNFSSDIDLILVYPEAGTVAGPKPMEIGDYFTRLAQQLVKLLAEPSADGFAYRVDTRLRPFGQSGPLVLSAGAMELYYQQHGREWERYALIKARPLTGRPADVAALMATLRPFVYRRYLDFGAFEALRGMKSLIETEVNRKGLADNIKLGSGGIREVEFIVQAFQLVRGGQEAALREPHLLSVLPRLEQRGILASHTVARLMDAYRLLRRVENRLQQVRDMQTHELPTDPLTQARIAYGMGVPGWTDLWHMLEQRRRWIAEEFAEVFAAPQSDDADTSALDRLWQGLLSEAEAQSALTEAGYANPDGAVASIAGLRHSAMARTLSDTGQNRLARLMPLLVGAVGQGTHPDITLPRILRLIEVIARRSIYLALLIDHPTALSQLVRLCAASPWLAEYLARHPMLLDELLDARSLYAPPDALVVAGEVSRRIADTDDLERRMDVLRQVQQVNLLRIAAADLAGNLPLMRVSDKLTELAEVMLRQVLLLAWGEMVARYGRPRQADGRLVQFAVIAYGKLGGIELGYGSDLDLVFLHDGSQAEGQTDGQRGIDNATFFARLTQRLVHWLTAPTSAGRLYEIDTRLRPSGRSGLLVSSITGFADYQRRHAWTWEHQALVRARVVAGPPSLAQQFSAIRAEVLGRSRPADALRAEICRMRARMREALDKTEPGHWDLKHSAGGIADIEFMVQYLVLRYAHDHPSLLRWTDNIRLLETLGTLDLLPDGAVTALSACYRSLRQRIHALSLQQVPAMVPETELAMERAQVRALWRSLLEETA</sequence>
<evidence type="ECO:0000256" key="4">
    <source>
        <dbReference type="ARBA" id="ARBA00022840"/>
    </source>
</evidence>